<name>A0A820WGR6_9BILA</name>
<feature type="compositionally biased region" description="Acidic residues" evidence="2">
    <location>
        <begin position="211"/>
        <end position="220"/>
    </location>
</feature>
<evidence type="ECO:0000256" key="1">
    <source>
        <dbReference type="SAM" id="Coils"/>
    </source>
</evidence>
<evidence type="ECO:0000313" key="3">
    <source>
        <dbReference type="EMBL" id="CAF4515819.1"/>
    </source>
</evidence>
<feature type="coiled-coil region" evidence="1">
    <location>
        <begin position="390"/>
        <end position="424"/>
    </location>
</feature>
<gene>
    <name evidence="3" type="ORF">TSG867_LOCUS22208</name>
</gene>
<comment type="caution">
    <text evidence="3">The sequence shown here is derived from an EMBL/GenBank/DDBJ whole genome shotgun (WGS) entry which is preliminary data.</text>
</comment>
<evidence type="ECO:0000313" key="4">
    <source>
        <dbReference type="Proteomes" id="UP000663862"/>
    </source>
</evidence>
<feature type="compositionally biased region" description="Basic and acidic residues" evidence="2">
    <location>
        <begin position="60"/>
        <end position="71"/>
    </location>
</feature>
<keyword evidence="1" id="KW-0175">Coiled coil</keyword>
<protein>
    <submittedName>
        <fullName evidence="3">Uncharacterized protein</fullName>
    </submittedName>
</protein>
<dbReference type="EMBL" id="CAJOBQ010001789">
    <property type="protein sequence ID" value="CAF4515819.1"/>
    <property type="molecule type" value="Genomic_DNA"/>
</dbReference>
<organism evidence="3 4">
    <name type="scientific">Rotaria socialis</name>
    <dbReference type="NCBI Taxonomy" id="392032"/>
    <lineage>
        <taxon>Eukaryota</taxon>
        <taxon>Metazoa</taxon>
        <taxon>Spiralia</taxon>
        <taxon>Gnathifera</taxon>
        <taxon>Rotifera</taxon>
        <taxon>Eurotatoria</taxon>
        <taxon>Bdelloidea</taxon>
        <taxon>Philodinida</taxon>
        <taxon>Philodinidae</taxon>
        <taxon>Rotaria</taxon>
    </lineage>
</organism>
<feature type="compositionally biased region" description="Low complexity" evidence="2">
    <location>
        <begin position="83"/>
        <end position="100"/>
    </location>
</feature>
<dbReference type="PANTHER" id="PTHR21301">
    <property type="entry name" value="REVERSE TRANSCRIPTASE"/>
    <property type="match status" value="1"/>
</dbReference>
<dbReference type="AlphaFoldDB" id="A0A820WGR6"/>
<accession>A0A820WGR6</accession>
<sequence>MEFNPEGLGQFIHRLVVQQTTDAQESDVEVTDDDNNSSANATDPNRKRYCLMIFNDPKLSRDLKNKTKRQQETANRQQRPSQVTTRTVATTTSSATTSSTIPVQQDEDDDDDDDEEEEEEEEEDDEEVLALNLRISHMNSNKNNKDEEFDDIFDIVDDALDTLEYTDEELNRYFLSGHLPSIVSEEEEEEEEEITDDDVVIVETMQQEKKEEEEEEEEQDVVLSQKFSQLSTHTEDEQKSDATLKRRRSSVASSSPDVHIKKTKTIIDDDDELGDDSTVEPNQIPTYLLMTNREFLHMAQTITKAISSIHINDIQQLAILMHQIATVQIDRYMMKVYLHSVQGTLKEPNYTPIEINRSVWPIQVQSLMLTHHKSTTSMEIHTEEEQTMCEQLLHQHLQDMKEKIQDYEQQLNVKKQTLNDFTSNAEEMIQSYVQMYGIKQLKRKRDLKVALINYHYDSELLKRQYLHEQPNQYQIEIAKTISDTKRELEKARRELLELKYRVFYNKPSPSLDSIQVSIPKVDNNNDQRSIDKYKKIIHRNKLDVMATKILEAETKFYQCSTIFDNELSTMWRNHRELVKNKGMPTKLTDIVDQRLKIMSDRWRDIYIYRIQCFSLTSYYNDIDPMLERIGFSSSLIIDTSHQLIPEQLKLLSRGPTYVPPCQLSISSLNQSTDDIIKKQYASLKHQLNNVFSKYHVNIALSMEIQQKINDTFTNLFSIPIPSNIQQRGLHEKHLVQSIRFAFNKQNLILRRTADNKNTFYLGNRKEFEAKAKDYLMRSHDYTVFLTKYKCSELKEMIESMNELLMRLKTNKSITDNVYHRLLIDASKVKLPYLYFLPDVSKDNEISMMPIITSESSATWKIGKYLNDLLRPFVNKILQPTTFRDEPDFIQKLHQYVHIDKRLRATTLFCTLQISNYYALDLHQRMIDTVGCFLQDNLLSNKLEQLTIQTIKNLLHIYLYYNIFYYKNQIYKMAKGSPTTMALSETLSTIYLFVWESRITKELRSKNELFGRYKDQIFFTWNNSNEKELCRFLQTLQDKDSPIQFQQRIASTVRFLNVHIDNLKGELSTRIYHQAMMQKYSLPYVVGHSKQAHSDWFRSALIRAVCCSSSVDNFHLERVTLELTCLTNGYSLQFVETQVEHFFGYFHAHEMRYSKDPTMYDTFRKNWFSYMTMQYELTDKLHQFNDKGQLIQLNYRYEHGPRCEFNEQFHRLWSHYFHQHPTLSKEKTKVLLTTKQQHSLNTLLAEEKPTNLIQ</sequence>
<feature type="region of interest" description="Disordered" evidence="2">
    <location>
        <begin position="21"/>
        <end position="44"/>
    </location>
</feature>
<dbReference type="PANTHER" id="PTHR21301:SF10">
    <property type="entry name" value="REVERSE TRANSCRIPTASE DOMAIN-CONTAINING PROTEIN"/>
    <property type="match status" value="1"/>
</dbReference>
<reference evidence="3" key="1">
    <citation type="submission" date="2021-02" db="EMBL/GenBank/DDBJ databases">
        <authorList>
            <person name="Nowell W R."/>
        </authorList>
    </citation>
    <scope>NUCLEOTIDE SEQUENCE</scope>
</reference>
<feature type="region of interest" description="Disordered" evidence="2">
    <location>
        <begin position="205"/>
        <end position="258"/>
    </location>
</feature>
<feature type="compositionally biased region" description="Polar residues" evidence="2">
    <location>
        <begin position="72"/>
        <end position="82"/>
    </location>
</feature>
<evidence type="ECO:0000256" key="2">
    <source>
        <dbReference type="SAM" id="MobiDB-lite"/>
    </source>
</evidence>
<feature type="compositionally biased region" description="Basic and acidic residues" evidence="2">
    <location>
        <begin position="233"/>
        <end position="244"/>
    </location>
</feature>
<feature type="compositionally biased region" description="Acidic residues" evidence="2">
    <location>
        <begin position="105"/>
        <end position="128"/>
    </location>
</feature>
<proteinExistence type="predicted"/>
<feature type="compositionally biased region" description="Acidic residues" evidence="2">
    <location>
        <begin position="24"/>
        <end position="35"/>
    </location>
</feature>
<dbReference type="Proteomes" id="UP000663862">
    <property type="component" value="Unassembled WGS sequence"/>
</dbReference>
<feature type="region of interest" description="Disordered" evidence="2">
    <location>
        <begin position="60"/>
        <end position="128"/>
    </location>
</feature>